<dbReference type="InterPro" id="IPR037873">
    <property type="entry name" value="BamE-like"/>
</dbReference>
<feature type="chain" id="PRO_5012810945" evidence="5">
    <location>
        <begin position="17"/>
        <end position="158"/>
    </location>
</feature>
<evidence type="ECO:0000256" key="2">
    <source>
        <dbReference type="ARBA" id="ARBA00023136"/>
    </source>
</evidence>
<dbReference type="PROSITE" id="PS51257">
    <property type="entry name" value="PROKAR_LIPOPROTEIN"/>
    <property type="match status" value="1"/>
</dbReference>
<evidence type="ECO:0000256" key="3">
    <source>
        <dbReference type="ARBA" id="ARBA00023237"/>
    </source>
</evidence>
<dbReference type="InterPro" id="IPR007450">
    <property type="entry name" value="BamE_dom"/>
</dbReference>
<organism evidence="7 8">
    <name type="scientific">Sphingomonas adhaesiva</name>
    <dbReference type="NCBI Taxonomy" id="28212"/>
    <lineage>
        <taxon>Bacteria</taxon>
        <taxon>Pseudomonadati</taxon>
        <taxon>Pseudomonadota</taxon>
        <taxon>Alphaproteobacteria</taxon>
        <taxon>Sphingomonadales</taxon>
        <taxon>Sphingomonadaceae</taxon>
        <taxon>Sphingomonas</taxon>
    </lineage>
</organism>
<dbReference type="PANTHER" id="PTHR37482:SF1">
    <property type="entry name" value="OUTER MEMBRANE PROTEIN ASSEMBLY FACTOR BAME"/>
    <property type="match status" value="1"/>
</dbReference>
<dbReference type="AlphaFoldDB" id="A0A2A4I7K4"/>
<sequence>MRPLLVLTLLAGVAAAGCTPLRSHQGYIVDADLVNAIQPGVDNRQSVLATLGTPSFAAQFNQGDWYYIARDSRNLAFNPPKPKDQLTLQISFDQAGNVTAVRKSGMDQVAAIKPDSKTTPTLGRKRGFFQDLFGNIGTVGAPGAGAGGPSGRGPTGPN</sequence>
<evidence type="ECO:0000259" key="6">
    <source>
        <dbReference type="Pfam" id="PF04355"/>
    </source>
</evidence>
<dbReference type="Gene3D" id="3.30.1450.10">
    <property type="match status" value="1"/>
</dbReference>
<accession>A0A2A4I7K4</accession>
<gene>
    <name evidence="7" type="ORF">COA07_12785</name>
</gene>
<keyword evidence="2" id="KW-0472">Membrane</keyword>
<dbReference type="Proteomes" id="UP000218323">
    <property type="component" value="Unassembled WGS sequence"/>
</dbReference>
<name>A0A2A4I7K4_9SPHN</name>
<keyword evidence="8" id="KW-1185">Reference proteome</keyword>
<evidence type="ECO:0000256" key="1">
    <source>
        <dbReference type="ARBA" id="ARBA00022729"/>
    </source>
</evidence>
<reference evidence="7 8" key="1">
    <citation type="submission" date="2017-09" db="EMBL/GenBank/DDBJ databases">
        <title>Sphingomonas adhaesiva DSM 7418, whole genome shotgun sequence.</title>
        <authorList>
            <person name="Feng G."/>
            <person name="Zhu H."/>
        </authorList>
    </citation>
    <scope>NUCLEOTIDE SEQUENCE [LARGE SCALE GENOMIC DNA]</scope>
    <source>
        <strain evidence="7 8">DSM 7418</strain>
    </source>
</reference>
<dbReference type="EMBL" id="NWVC01000006">
    <property type="protein sequence ID" value="PCG13773.1"/>
    <property type="molecule type" value="Genomic_DNA"/>
</dbReference>
<dbReference type="GO" id="GO:1990063">
    <property type="term" value="C:Bam protein complex"/>
    <property type="evidence" value="ECO:0007669"/>
    <property type="project" value="TreeGrafter"/>
</dbReference>
<feature type="region of interest" description="Disordered" evidence="4">
    <location>
        <begin position="139"/>
        <end position="158"/>
    </location>
</feature>
<protein>
    <submittedName>
        <fullName evidence="7">Outer membrane protein assembly factor BamE</fullName>
    </submittedName>
</protein>
<dbReference type="InterPro" id="IPR026592">
    <property type="entry name" value="BamE"/>
</dbReference>
<keyword evidence="1 5" id="KW-0732">Signal</keyword>
<feature type="signal peptide" evidence="5">
    <location>
        <begin position="1"/>
        <end position="16"/>
    </location>
</feature>
<keyword evidence="3" id="KW-0998">Cell outer membrane</keyword>
<proteinExistence type="predicted"/>
<comment type="caution">
    <text evidence="7">The sequence shown here is derived from an EMBL/GenBank/DDBJ whole genome shotgun (WGS) entry which is preliminary data.</text>
</comment>
<dbReference type="GO" id="GO:0051205">
    <property type="term" value="P:protein insertion into membrane"/>
    <property type="evidence" value="ECO:0007669"/>
    <property type="project" value="TreeGrafter"/>
</dbReference>
<feature type="compositionally biased region" description="Gly residues" evidence="4">
    <location>
        <begin position="140"/>
        <end position="158"/>
    </location>
</feature>
<dbReference type="RefSeq" id="WP_083956966.1">
    <property type="nucleotide sequence ID" value="NZ_JBHIWA010000018.1"/>
</dbReference>
<dbReference type="GO" id="GO:0043165">
    <property type="term" value="P:Gram-negative-bacterium-type cell outer membrane assembly"/>
    <property type="evidence" value="ECO:0007669"/>
    <property type="project" value="TreeGrafter"/>
</dbReference>
<evidence type="ECO:0000313" key="8">
    <source>
        <dbReference type="Proteomes" id="UP000218323"/>
    </source>
</evidence>
<evidence type="ECO:0000256" key="5">
    <source>
        <dbReference type="SAM" id="SignalP"/>
    </source>
</evidence>
<evidence type="ECO:0000256" key="4">
    <source>
        <dbReference type="SAM" id="MobiDB-lite"/>
    </source>
</evidence>
<dbReference type="GO" id="GO:0030674">
    <property type="term" value="F:protein-macromolecule adaptor activity"/>
    <property type="evidence" value="ECO:0007669"/>
    <property type="project" value="TreeGrafter"/>
</dbReference>
<dbReference type="PANTHER" id="PTHR37482">
    <property type="entry name" value="OUTER MEMBRANE PROTEIN ASSEMBLY FACTOR BAME"/>
    <property type="match status" value="1"/>
</dbReference>
<feature type="domain" description="Outer membrane protein assembly factor BamE" evidence="6">
    <location>
        <begin position="26"/>
        <end position="100"/>
    </location>
</feature>
<dbReference type="Pfam" id="PF04355">
    <property type="entry name" value="BamE"/>
    <property type="match status" value="1"/>
</dbReference>
<evidence type="ECO:0000313" key="7">
    <source>
        <dbReference type="EMBL" id="PCG13773.1"/>
    </source>
</evidence>